<dbReference type="GO" id="GO:0000976">
    <property type="term" value="F:transcription cis-regulatory region binding"/>
    <property type="evidence" value="ECO:0007669"/>
    <property type="project" value="TreeGrafter"/>
</dbReference>
<dbReference type="SUPFAM" id="SSF53822">
    <property type="entry name" value="Periplasmic binding protein-like I"/>
    <property type="match status" value="1"/>
</dbReference>
<sequence length="345" mass="37645">MGIKKATLNDIALTASVSVSTLSRYLHRRGYVSRDKQVRIQAAMSKLNYHPRVKGHKTQSGLSHLVGVIIPYALCPHSNAILSGLEEKLAEFNLIPLVTIGKWSNETELARFRVLMKQGVDGVVVIGGSLTHLQLVDLALDLPLVTIGNYDVESEKITSINTNNYVGGYLATNHLLQLGHTKIAHISGISFHPDAKQRMKGYQEAIKKAGLPLSSDLIVTGNFEVKSGDRAVERLLDQRIEFSAIFAANDQMAFGAISALKRAGIQVPEQVSVVGFDDHEISGTYTPPLTTLAQPSQYYGALAAEKIAESLGLCSLKERSLWGEECLSVIIRESCMYKDSICAEP</sequence>
<dbReference type="Gene3D" id="3.40.50.2300">
    <property type="match status" value="2"/>
</dbReference>
<protein>
    <submittedName>
        <fullName evidence="6">Substrate-binding domain-containing protein</fullName>
    </submittedName>
</protein>
<dbReference type="InterPro" id="IPR028082">
    <property type="entry name" value="Peripla_BP_I"/>
</dbReference>
<dbReference type="PROSITE" id="PS00356">
    <property type="entry name" value="HTH_LACI_1"/>
    <property type="match status" value="1"/>
</dbReference>
<dbReference type="SUPFAM" id="SSF47413">
    <property type="entry name" value="lambda repressor-like DNA-binding domains"/>
    <property type="match status" value="1"/>
</dbReference>
<evidence type="ECO:0000256" key="4">
    <source>
        <dbReference type="ARBA" id="ARBA00023163"/>
    </source>
</evidence>
<evidence type="ECO:0000256" key="3">
    <source>
        <dbReference type="ARBA" id="ARBA00023125"/>
    </source>
</evidence>
<dbReference type="Gene3D" id="1.10.260.40">
    <property type="entry name" value="lambda repressor-like DNA-binding domains"/>
    <property type="match status" value="1"/>
</dbReference>
<gene>
    <name evidence="6" type="ORF">KP803_20865</name>
</gene>
<dbReference type="CDD" id="cd01392">
    <property type="entry name" value="HTH_LacI"/>
    <property type="match status" value="1"/>
</dbReference>
<keyword evidence="3" id="KW-0238">DNA-binding</keyword>
<dbReference type="InterPro" id="IPR000843">
    <property type="entry name" value="HTH_LacI"/>
</dbReference>
<dbReference type="Proteomes" id="UP001139559">
    <property type="component" value="Unassembled WGS sequence"/>
</dbReference>
<dbReference type="RefSeq" id="WP_248010777.1">
    <property type="nucleotide sequence ID" value="NZ_JAJHVV010000018.1"/>
</dbReference>
<dbReference type="PROSITE" id="PS50932">
    <property type="entry name" value="HTH_LACI_2"/>
    <property type="match status" value="1"/>
</dbReference>
<dbReference type="InterPro" id="IPR010982">
    <property type="entry name" value="Lambda_DNA-bd_dom_sf"/>
</dbReference>
<dbReference type="PANTHER" id="PTHR30146:SF148">
    <property type="entry name" value="HTH-TYPE TRANSCRIPTIONAL REPRESSOR PURR-RELATED"/>
    <property type="match status" value="1"/>
</dbReference>
<organism evidence="6 7">
    <name type="scientific">Vibrio amylolyticus</name>
    <dbReference type="NCBI Taxonomy" id="2847292"/>
    <lineage>
        <taxon>Bacteria</taxon>
        <taxon>Pseudomonadati</taxon>
        <taxon>Pseudomonadota</taxon>
        <taxon>Gammaproteobacteria</taxon>
        <taxon>Vibrionales</taxon>
        <taxon>Vibrionaceae</taxon>
        <taxon>Vibrio</taxon>
    </lineage>
</organism>
<dbReference type="InterPro" id="IPR001761">
    <property type="entry name" value="Peripla_BP/Lac1_sug-bd_dom"/>
</dbReference>
<dbReference type="SMART" id="SM00354">
    <property type="entry name" value="HTH_LACI"/>
    <property type="match status" value="1"/>
</dbReference>
<dbReference type="EMBL" id="JAJHVV010000018">
    <property type="protein sequence ID" value="MCK6265714.1"/>
    <property type="molecule type" value="Genomic_DNA"/>
</dbReference>
<evidence type="ECO:0000256" key="1">
    <source>
        <dbReference type="ARBA" id="ARBA00022491"/>
    </source>
</evidence>
<evidence type="ECO:0000256" key="2">
    <source>
        <dbReference type="ARBA" id="ARBA00023015"/>
    </source>
</evidence>
<dbReference type="AlphaFoldDB" id="A0A9X2BJD9"/>
<evidence type="ECO:0000313" key="7">
    <source>
        <dbReference type="Proteomes" id="UP001139559"/>
    </source>
</evidence>
<keyword evidence="7" id="KW-1185">Reference proteome</keyword>
<dbReference type="Pfam" id="PF00356">
    <property type="entry name" value="LacI"/>
    <property type="match status" value="1"/>
</dbReference>
<keyword evidence="4" id="KW-0804">Transcription</keyword>
<accession>A0A9X2BJD9</accession>
<proteinExistence type="predicted"/>
<dbReference type="GO" id="GO:0003700">
    <property type="term" value="F:DNA-binding transcription factor activity"/>
    <property type="evidence" value="ECO:0007669"/>
    <property type="project" value="TreeGrafter"/>
</dbReference>
<reference evidence="6" key="1">
    <citation type="submission" date="2021-11" db="EMBL/GenBank/DDBJ databases">
        <title>Vibrio ZSDE26 sp. nov. and Vibrio ZSDZ34 sp. nov., isolated from coastal seawater in Qingdao.</title>
        <authorList>
            <person name="Zhang P."/>
        </authorList>
    </citation>
    <scope>NUCLEOTIDE SEQUENCE</scope>
    <source>
        <strain evidence="6">ZSDE26</strain>
    </source>
</reference>
<keyword evidence="1" id="KW-0678">Repressor</keyword>
<dbReference type="PANTHER" id="PTHR30146">
    <property type="entry name" value="LACI-RELATED TRANSCRIPTIONAL REPRESSOR"/>
    <property type="match status" value="1"/>
</dbReference>
<name>A0A9X2BJD9_9VIBR</name>
<evidence type="ECO:0000259" key="5">
    <source>
        <dbReference type="PROSITE" id="PS50932"/>
    </source>
</evidence>
<keyword evidence="2" id="KW-0805">Transcription regulation</keyword>
<comment type="caution">
    <text evidence="6">The sequence shown here is derived from an EMBL/GenBank/DDBJ whole genome shotgun (WGS) entry which is preliminary data.</text>
</comment>
<dbReference type="Pfam" id="PF00532">
    <property type="entry name" value="Peripla_BP_1"/>
    <property type="match status" value="1"/>
</dbReference>
<evidence type="ECO:0000313" key="6">
    <source>
        <dbReference type="EMBL" id="MCK6265714.1"/>
    </source>
</evidence>
<feature type="domain" description="HTH lacI-type" evidence="5">
    <location>
        <begin position="6"/>
        <end position="60"/>
    </location>
</feature>